<organism evidence="6 7">
    <name type="scientific">Streptomyces hainanensis</name>
    <dbReference type="NCBI Taxonomy" id="402648"/>
    <lineage>
        <taxon>Bacteria</taxon>
        <taxon>Bacillati</taxon>
        <taxon>Actinomycetota</taxon>
        <taxon>Actinomycetes</taxon>
        <taxon>Kitasatosporales</taxon>
        <taxon>Streptomycetaceae</taxon>
        <taxon>Streptomyces</taxon>
    </lineage>
</organism>
<evidence type="ECO:0000313" key="6">
    <source>
        <dbReference type="EMBL" id="TDC74294.1"/>
    </source>
</evidence>
<keyword evidence="3" id="KW-0732">Signal</keyword>
<dbReference type="SUPFAM" id="SSF53850">
    <property type="entry name" value="Periplasmic binding protein-like II"/>
    <property type="match status" value="1"/>
</dbReference>
<evidence type="ECO:0000256" key="3">
    <source>
        <dbReference type="ARBA" id="ARBA00022729"/>
    </source>
</evidence>
<evidence type="ECO:0000313" key="7">
    <source>
        <dbReference type="Proteomes" id="UP000295345"/>
    </source>
</evidence>
<dbReference type="GO" id="GO:0030313">
    <property type="term" value="C:cell envelope"/>
    <property type="evidence" value="ECO:0007669"/>
    <property type="project" value="UniProtKB-SubCell"/>
</dbReference>
<dbReference type="PANTHER" id="PTHR35936:SF19">
    <property type="entry name" value="AMINO-ACID-BINDING PROTEIN YXEM-RELATED"/>
    <property type="match status" value="1"/>
</dbReference>
<dbReference type="InterPro" id="IPR018313">
    <property type="entry name" value="SBP_3_CS"/>
</dbReference>
<proteinExistence type="inferred from homology"/>
<comment type="subcellular location">
    <subcellularLocation>
        <location evidence="1">Cell envelope</location>
    </subcellularLocation>
</comment>
<reference evidence="6 7" key="1">
    <citation type="submission" date="2019-03" db="EMBL/GenBank/DDBJ databases">
        <title>Draft genome sequences of novel Actinobacteria.</title>
        <authorList>
            <person name="Sahin N."/>
            <person name="Ay H."/>
            <person name="Saygin H."/>
        </authorList>
    </citation>
    <scope>NUCLEOTIDE SEQUENCE [LARGE SCALE GENOMIC DNA]</scope>
    <source>
        <strain evidence="6 7">DSM 41900</strain>
    </source>
</reference>
<accession>A0A4R4TFA4</accession>
<dbReference type="Gene3D" id="3.40.190.10">
    <property type="entry name" value="Periplasmic binding protein-like II"/>
    <property type="match status" value="2"/>
</dbReference>
<gene>
    <name evidence="6" type="ORF">E1283_16145</name>
</gene>
<dbReference type="InterPro" id="IPR001638">
    <property type="entry name" value="Solute-binding_3/MltF_N"/>
</dbReference>
<dbReference type="Proteomes" id="UP000295345">
    <property type="component" value="Unassembled WGS sequence"/>
</dbReference>
<name>A0A4R4TFA4_9ACTN</name>
<protein>
    <submittedName>
        <fullName evidence="6">Transporter substrate-binding domain-containing protein</fullName>
    </submittedName>
</protein>
<comment type="similarity">
    <text evidence="2 4">Belongs to the bacterial solute-binding protein 3 family.</text>
</comment>
<evidence type="ECO:0000256" key="1">
    <source>
        <dbReference type="ARBA" id="ARBA00004196"/>
    </source>
</evidence>
<dbReference type="RefSeq" id="WP_132818740.1">
    <property type="nucleotide sequence ID" value="NZ_SMKI01000154.1"/>
</dbReference>
<keyword evidence="7" id="KW-1185">Reference proteome</keyword>
<dbReference type="EMBL" id="SMKI01000154">
    <property type="protein sequence ID" value="TDC74294.1"/>
    <property type="molecule type" value="Genomic_DNA"/>
</dbReference>
<feature type="non-terminal residue" evidence="6">
    <location>
        <position position="1"/>
    </location>
</feature>
<dbReference type="PANTHER" id="PTHR35936">
    <property type="entry name" value="MEMBRANE-BOUND LYTIC MUREIN TRANSGLYCOSYLASE F"/>
    <property type="match status" value="1"/>
</dbReference>
<dbReference type="SMART" id="SM00062">
    <property type="entry name" value="PBPb"/>
    <property type="match status" value="1"/>
</dbReference>
<sequence>AGVVALALVSWLVVALVDDDDGNDDEDGNVVAGGLTVHAGTAHDPVVFVEDGGGELAGFEVDLVEAIGERLDMPVTFDLADERRTAAEEAVRAGGTGAHVAVGNFADNDTEREALGVDFVNHFMDGWAVMSPDPEQSGDLDDLCGLRVTLYPGGQPEEDAVREHTADCDTPAEIVPAETKDDMVAAIRADEADVAVMSYTQAAYYAAAENPDAGLSVSFPRGNRGARGIAVPAGQVELRGAVFDAMGELMRDGTYQELLRRWHIEEAAVDAPDVNLGS</sequence>
<comment type="caution">
    <text evidence="6">The sequence shown here is derived from an EMBL/GenBank/DDBJ whole genome shotgun (WGS) entry which is preliminary data.</text>
</comment>
<evidence type="ECO:0000256" key="4">
    <source>
        <dbReference type="RuleBase" id="RU003744"/>
    </source>
</evidence>
<evidence type="ECO:0000259" key="5">
    <source>
        <dbReference type="SMART" id="SM00062"/>
    </source>
</evidence>
<dbReference type="Pfam" id="PF00497">
    <property type="entry name" value="SBP_bac_3"/>
    <property type="match status" value="1"/>
</dbReference>
<feature type="domain" description="Solute-binding protein family 3/N-terminal" evidence="5">
    <location>
        <begin position="36"/>
        <end position="266"/>
    </location>
</feature>
<evidence type="ECO:0000256" key="2">
    <source>
        <dbReference type="ARBA" id="ARBA00010333"/>
    </source>
</evidence>
<dbReference type="PROSITE" id="PS01039">
    <property type="entry name" value="SBP_BACTERIAL_3"/>
    <property type="match status" value="1"/>
</dbReference>
<dbReference type="OrthoDB" id="4633994at2"/>
<dbReference type="AlphaFoldDB" id="A0A4R4TFA4"/>